<dbReference type="Proteomes" id="UP000514752">
    <property type="component" value="Chromosome"/>
</dbReference>
<feature type="transmembrane region" description="Helical" evidence="6">
    <location>
        <begin position="12"/>
        <end position="33"/>
    </location>
</feature>
<feature type="transmembrane region" description="Helical" evidence="6">
    <location>
        <begin position="224"/>
        <end position="246"/>
    </location>
</feature>
<evidence type="ECO:0000256" key="6">
    <source>
        <dbReference type="SAM" id="Phobius"/>
    </source>
</evidence>
<feature type="transmembrane region" description="Helical" evidence="6">
    <location>
        <begin position="154"/>
        <end position="172"/>
    </location>
</feature>
<dbReference type="RefSeq" id="WP_182122433.1">
    <property type="nucleotide sequence ID" value="NZ_CP059567.1"/>
</dbReference>
<dbReference type="PROSITE" id="PS50267">
    <property type="entry name" value="NA_NEUROTRAN_SYMP_3"/>
    <property type="match status" value="1"/>
</dbReference>
<dbReference type="InterPro" id="IPR047218">
    <property type="entry name" value="YocR/YhdH-like"/>
</dbReference>
<accession>A0A7D7NC52</accession>
<keyword evidence="5 6" id="KW-0472">Membrane</keyword>
<feature type="transmembrane region" description="Helical" evidence="6">
    <location>
        <begin position="389"/>
        <end position="408"/>
    </location>
</feature>
<gene>
    <name evidence="7" type="ORF">H3L94_01895</name>
</gene>
<dbReference type="NCBIfam" id="NF037979">
    <property type="entry name" value="Na_transp"/>
    <property type="match status" value="1"/>
</dbReference>
<comment type="subcellular location">
    <subcellularLocation>
        <location evidence="1">Membrane</location>
        <topology evidence="1">Multi-pass membrane protein</topology>
    </subcellularLocation>
</comment>
<keyword evidence="3 6" id="KW-0812">Transmembrane</keyword>
<proteinExistence type="predicted"/>
<evidence type="ECO:0000256" key="5">
    <source>
        <dbReference type="ARBA" id="ARBA00023136"/>
    </source>
</evidence>
<dbReference type="EMBL" id="CP059567">
    <property type="protein sequence ID" value="QMT40836.1"/>
    <property type="molecule type" value="Genomic_DNA"/>
</dbReference>
<dbReference type="Pfam" id="PF00209">
    <property type="entry name" value="SNF"/>
    <property type="match status" value="2"/>
</dbReference>
<feature type="transmembrane region" description="Helical" evidence="6">
    <location>
        <begin position="94"/>
        <end position="115"/>
    </location>
</feature>
<evidence type="ECO:0000256" key="3">
    <source>
        <dbReference type="ARBA" id="ARBA00022692"/>
    </source>
</evidence>
<feature type="transmembrane region" description="Helical" evidence="6">
    <location>
        <begin position="258"/>
        <end position="282"/>
    </location>
</feature>
<feature type="transmembrane region" description="Helical" evidence="6">
    <location>
        <begin position="428"/>
        <end position="450"/>
    </location>
</feature>
<dbReference type="CDD" id="cd10336">
    <property type="entry name" value="SLC6sbd_Tyt1-Like"/>
    <property type="match status" value="1"/>
</dbReference>
<organism evidence="7 8">
    <name type="scientific">Neisseria shayeganii</name>
    <dbReference type="NCBI Taxonomy" id="607712"/>
    <lineage>
        <taxon>Bacteria</taxon>
        <taxon>Pseudomonadati</taxon>
        <taxon>Pseudomonadota</taxon>
        <taxon>Betaproteobacteria</taxon>
        <taxon>Neisseriales</taxon>
        <taxon>Neisseriaceae</taxon>
        <taxon>Neisseria</taxon>
    </lineage>
</organism>
<feature type="transmembrane region" description="Helical" evidence="6">
    <location>
        <begin position="45"/>
        <end position="69"/>
    </location>
</feature>
<dbReference type="PANTHER" id="PTHR42948">
    <property type="entry name" value="TRANSPORTER"/>
    <property type="match status" value="1"/>
</dbReference>
<feature type="transmembrane region" description="Helical" evidence="6">
    <location>
        <begin position="294"/>
        <end position="327"/>
    </location>
</feature>
<dbReference type="PRINTS" id="PR00176">
    <property type="entry name" value="NANEUSMPORT"/>
</dbReference>
<name>A0A7D7NC52_9NEIS</name>
<dbReference type="InterPro" id="IPR000175">
    <property type="entry name" value="Na/ntran_symport"/>
</dbReference>
<keyword evidence="4 6" id="KW-1133">Transmembrane helix</keyword>
<feature type="transmembrane region" description="Helical" evidence="6">
    <location>
        <begin position="184"/>
        <end position="204"/>
    </location>
</feature>
<evidence type="ECO:0000313" key="7">
    <source>
        <dbReference type="EMBL" id="QMT40836.1"/>
    </source>
</evidence>
<dbReference type="SUPFAM" id="SSF161070">
    <property type="entry name" value="SNF-like"/>
    <property type="match status" value="1"/>
</dbReference>
<dbReference type="KEGG" id="nsg:H3L94_01895"/>
<keyword evidence="2" id="KW-0813">Transport</keyword>
<dbReference type="GO" id="GO:0016020">
    <property type="term" value="C:membrane"/>
    <property type="evidence" value="ECO:0007669"/>
    <property type="project" value="UniProtKB-SubCell"/>
</dbReference>
<evidence type="ECO:0000256" key="4">
    <source>
        <dbReference type="ARBA" id="ARBA00022989"/>
    </source>
</evidence>
<protein>
    <submittedName>
        <fullName evidence="7">Sodium-dependent transporter</fullName>
    </submittedName>
</protein>
<dbReference type="AlphaFoldDB" id="A0A7D7NC52"/>
<dbReference type="PANTHER" id="PTHR42948:SF1">
    <property type="entry name" value="TRANSPORTER"/>
    <property type="match status" value="1"/>
</dbReference>
<sequence>MSASHKHTHAQWGSRLGFILAAVGSAVGLGNIWKFPYMVGSGGGSAFLFTYLFCIALIGFPVMVAEWMIGRRGQKNAMNSFADVAAESQRSRSWGLVGALGILAGFLILSFYSVIGGWAVNYFLSATSGTFSGMDGDATGALFTGMLGNPGSMTLWHTVFMVLTAVLIALGVTKGIERAAKTMMPLLALILLILVGYAMTQSGFSQAMEFLFSPDFSKINKDVFLAALGHAFFTLSLGMGIMVAYGSYLGKEVNLLKTATIVCVLDTVLAMLAGLAIFPLVFTNGLDVGAGPGLIFVTLPIAFGNMAGGQIIGILFFLLVVFAALTSSISLLEPTVEFLEERTSLSRVAATVVTAIAAWAIGIAALLSFNDWSGFKLFDMGIFDLLDYVTSKIMLPLVGLGGIVFAAWRMNQKVVREELEISESAMGIWNIVARFIAPIGVIVVFVYSLIA</sequence>
<evidence type="ECO:0000313" key="8">
    <source>
        <dbReference type="Proteomes" id="UP000514752"/>
    </source>
</evidence>
<evidence type="ECO:0000256" key="2">
    <source>
        <dbReference type="ARBA" id="ARBA00022448"/>
    </source>
</evidence>
<reference evidence="7 8" key="1">
    <citation type="submission" date="2020-07" db="EMBL/GenBank/DDBJ databases">
        <title>Genomic diversity of species in the Neisseriaceae family.</title>
        <authorList>
            <person name="Vincent A.T."/>
            <person name="Bernet E."/>
            <person name="Veyrier F.J."/>
        </authorList>
    </citation>
    <scope>NUCLEOTIDE SEQUENCE [LARGE SCALE GENOMIC DNA]</scope>
    <source>
        <strain evidence="7 8">DSM 22244</strain>
    </source>
</reference>
<dbReference type="InterPro" id="IPR037272">
    <property type="entry name" value="SNS_sf"/>
</dbReference>
<feature type="transmembrane region" description="Helical" evidence="6">
    <location>
        <begin position="348"/>
        <end position="369"/>
    </location>
</feature>
<evidence type="ECO:0000256" key="1">
    <source>
        <dbReference type="ARBA" id="ARBA00004141"/>
    </source>
</evidence>